<evidence type="ECO:0000313" key="1">
    <source>
        <dbReference type="EMBL" id="VDO17207.1"/>
    </source>
</evidence>
<proteinExistence type="predicted"/>
<reference evidence="1 2" key="2">
    <citation type="submission" date="2018-11" db="EMBL/GenBank/DDBJ databases">
        <authorList>
            <consortium name="Pathogen Informatics"/>
        </authorList>
    </citation>
    <scope>NUCLEOTIDE SEQUENCE [LARGE SCALE GENOMIC DNA]</scope>
</reference>
<dbReference type="WBParaSite" id="BTMF_0000543901-mRNA-1">
    <property type="protein sequence ID" value="BTMF_0000543901-mRNA-1"/>
    <property type="gene ID" value="BTMF_0000543901"/>
</dbReference>
<reference evidence="3" key="1">
    <citation type="submission" date="2017-02" db="UniProtKB">
        <authorList>
            <consortium name="WormBaseParasite"/>
        </authorList>
    </citation>
    <scope>IDENTIFICATION</scope>
</reference>
<organism evidence="3">
    <name type="scientific">Brugia timori</name>
    <dbReference type="NCBI Taxonomy" id="42155"/>
    <lineage>
        <taxon>Eukaryota</taxon>
        <taxon>Metazoa</taxon>
        <taxon>Ecdysozoa</taxon>
        <taxon>Nematoda</taxon>
        <taxon>Chromadorea</taxon>
        <taxon>Rhabditida</taxon>
        <taxon>Spirurina</taxon>
        <taxon>Spiruromorpha</taxon>
        <taxon>Filarioidea</taxon>
        <taxon>Onchocercidae</taxon>
        <taxon>Brugia</taxon>
    </lineage>
</organism>
<evidence type="ECO:0000313" key="2">
    <source>
        <dbReference type="Proteomes" id="UP000280834"/>
    </source>
</evidence>
<dbReference type="AlphaFoldDB" id="A0A0R3QGE0"/>
<name>A0A0R3QGE0_9BILA</name>
<keyword evidence="2" id="KW-1185">Reference proteome</keyword>
<dbReference type="Proteomes" id="UP000280834">
    <property type="component" value="Unassembled WGS sequence"/>
</dbReference>
<gene>
    <name evidence="1" type="ORF">BTMF_LOCUS4721</name>
</gene>
<dbReference type="EMBL" id="UZAG01004777">
    <property type="protein sequence ID" value="VDO17207.1"/>
    <property type="molecule type" value="Genomic_DNA"/>
</dbReference>
<protein>
    <submittedName>
        <fullName evidence="1 3">Uncharacterized protein</fullName>
    </submittedName>
</protein>
<accession>A0A0R3QGE0</accession>
<evidence type="ECO:0000313" key="3">
    <source>
        <dbReference type="WBParaSite" id="BTMF_0000543901-mRNA-1"/>
    </source>
</evidence>
<sequence>MKLRAFSIFQAFNFVHLINSRCMPTDSITDRTFSGGRIT</sequence>